<feature type="transmembrane region" description="Helical" evidence="1">
    <location>
        <begin position="139"/>
        <end position="166"/>
    </location>
</feature>
<feature type="transmembrane region" description="Helical" evidence="1">
    <location>
        <begin position="24"/>
        <end position="56"/>
    </location>
</feature>
<evidence type="ECO:0000313" key="3">
    <source>
        <dbReference type="Proteomes" id="UP000526501"/>
    </source>
</evidence>
<keyword evidence="3" id="KW-1185">Reference proteome</keyword>
<protein>
    <recommendedName>
        <fullName evidence="4">DUF4199 domain-containing protein</fullName>
    </recommendedName>
</protein>
<sequence length="173" mass="18628">MSELLERDEDEIVDLDTCSQKKSIALAAAITAVLGFVGYSYLFLCIHFVIGGLAAAGHFAKRFGITISIFTGVKMGAISSFLGMLITFVAFPLWALPSITDEEWAKLREEFIRQAYESGQPEAAEVGERIFVSDNATMFLVGIFIAGTVLSLVLGSLGGMLGATFFKKGPEAK</sequence>
<feature type="transmembrane region" description="Helical" evidence="1">
    <location>
        <begin position="77"/>
        <end position="96"/>
    </location>
</feature>
<accession>A0A7X1B8I3</accession>
<comment type="caution">
    <text evidence="2">The sequence shown here is derived from an EMBL/GenBank/DDBJ whole genome shotgun (WGS) entry which is preliminary data.</text>
</comment>
<evidence type="ECO:0008006" key="4">
    <source>
        <dbReference type="Google" id="ProtNLM"/>
    </source>
</evidence>
<organism evidence="2 3">
    <name type="scientific">Pelagicoccus albus</name>
    <dbReference type="NCBI Taxonomy" id="415222"/>
    <lineage>
        <taxon>Bacteria</taxon>
        <taxon>Pseudomonadati</taxon>
        <taxon>Verrucomicrobiota</taxon>
        <taxon>Opitutia</taxon>
        <taxon>Puniceicoccales</taxon>
        <taxon>Pelagicoccaceae</taxon>
        <taxon>Pelagicoccus</taxon>
    </lineage>
</organism>
<keyword evidence="1" id="KW-0472">Membrane</keyword>
<dbReference type="AlphaFoldDB" id="A0A7X1B8I3"/>
<proteinExistence type="predicted"/>
<evidence type="ECO:0000313" key="2">
    <source>
        <dbReference type="EMBL" id="MBC2606358.1"/>
    </source>
</evidence>
<evidence type="ECO:0000256" key="1">
    <source>
        <dbReference type="SAM" id="Phobius"/>
    </source>
</evidence>
<gene>
    <name evidence="2" type="ORF">H5P27_09905</name>
</gene>
<dbReference type="EMBL" id="JACHVC010000012">
    <property type="protein sequence ID" value="MBC2606358.1"/>
    <property type="molecule type" value="Genomic_DNA"/>
</dbReference>
<dbReference type="RefSeq" id="WP_185660240.1">
    <property type="nucleotide sequence ID" value="NZ_CAWPOO010000012.1"/>
</dbReference>
<keyword evidence="1" id="KW-1133">Transmembrane helix</keyword>
<reference evidence="2 3" key="1">
    <citation type="submission" date="2020-07" db="EMBL/GenBank/DDBJ databases">
        <authorList>
            <person name="Feng X."/>
        </authorList>
    </citation>
    <scope>NUCLEOTIDE SEQUENCE [LARGE SCALE GENOMIC DNA]</scope>
    <source>
        <strain evidence="2 3">JCM23202</strain>
    </source>
</reference>
<keyword evidence="1" id="KW-0812">Transmembrane</keyword>
<name>A0A7X1B8I3_9BACT</name>
<dbReference type="Proteomes" id="UP000526501">
    <property type="component" value="Unassembled WGS sequence"/>
</dbReference>